<dbReference type="CDD" id="cd01647">
    <property type="entry name" value="RT_LTR"/>
    <property type="match status" value="1"/>
</dbReference>
<dbReference type="FunFam" id="3.30.420.10:FF:000032">
    <property type="entry name" value="Retrovirus-related Pol polyprotein from transposon 297-like Protein"/>
    <property type="match status" value="1"/>
</dbReference>
<feature type="domain" description="Reverse transcriptase" evidence="7">
    <location>
        <begin position="174"/>
        <end position="353"/>
    </location>
</feature>
<evidence type="ECO:0000256" key="4">
    <source>
        <dbReference type="ARBA" id="ARBA00022759"/>
    </source>
</evidence>
<dbReference type="Pfam" id="PF17921">
    <property type="entry name" value="Integrase_H2C2"/>
    <property type="match status" value="1"/>
</dbReference>
<dbReference type="InterPro" id="IPR050951">
    <property type="entry name" value="Retrovirus_Pol_polyprotein"/>
</dbReference>
<dbReference type="PANTHER" id="PTHR37984">
    <property type="entry name" value="PROTEIN CBG26694"/>
    <property type="match status" value="1"/>
</dbReference>
<dbReference type="Pfam" id="PF17917">
    <property type="entry name" value="RT_RNaseH"/>
    <property type="match status" value="1"/>
</dbReference>
<evidence type="ECO:0000313" key="10">
    <source>
        <dbReference type="Proteomes" id="UP000594262"/>
    </source>
</evidence>
<evidence type="ECO:0000256" key="2">
    <source>
        <dbReference type="ARBA" id="ARBA00022695"/>
    </source>
</evidence>
<protein>
    <submittedName>
        <fullName evidence="9">Uncharacterized protein</fullName>
    </submittedName>
</protein>
<organism evidence="9 10">
    <name type="scientific">Clytia hemisphaerica</name>
    <dbReference type="NCBI Taxonomy" id="252671"/>
    <lineage>
        <taxon>Eukaryota</taxon>
        <taxon>Metazoa</taxon>
        <taxon>Cnidaria</taxon>
        <taxon>Hydrozoa</taxon>
        <taxon>Hydroidolina</taxon>
        <taxon>Leptothecata</taxon>
        <taxon>Obeliida</taxon>
        <taxon>Clytiidae</taxon>
        <taxon>Clytia</taxon>
    </lineage>
</organism>
<dbReference type="Pfam" id="PF00665">
    <property type="entry name" value="rve"/>
    <property type="match status" value="1"/>
</dbReference>
<dbReference type="GO" id="GO:0004519">
    <property type="term" value="F:endonuclease activity"/>
    <property type="evidence" value="ECO:0007669"/>
    <property type="project" value="UniProtKB-KW"/>
</dbReference>
<keyword evidence="2" id="KW-0548">Nucleotidyltransferase</keyword>
<dbReference type="GO" id="GO:0003676">
    <property type="term" value="F:nucleic acid binding"/>
    <property type="evidence" value="ECO:0007669"/>
    <property type="project" value="InterPro"/>
</dbReference>
<dbReference type="FunFam" id="1.10.340.70:FF:000001">
    <property type="entry name" value="Retrovirus-related Pol polyprotein from transposon gypsy-like Protein"/>
    <property type="match status" value="1"/>
</dbReference>
<dbReference type="InterPro" id="IPR043502">
    <property type="entry name" value="DNA/RNA_pol_sf"/>
</dbReference>
<proteinExistence type="predicted"/>
<keyword evidence="3" id="KW-0540">Nuclease</keyword>
<evidence type="ECO:0000259" key="8">
    <source>
        <dbReference type="PROSITE" id="PS50994"/>
    </source>
</evidence>
<evidence type="ECO:0000256" key="1">
    <source>
        <dbReference type="ARBA" id="ARBA00022679"/>
    </source>
</evidence>
<dbReference type="InterPro" id="IPR000477">
    <property type="entry name" value="RT_dom"/>
</dbReference>
<dbReference type="GO" id="GO:0015074">
    <property type="term" value="P:DNA integration"/>
    <property type="evidence" value="ECO:0007669"/>
    <property type="project" value="InterPro"/>
</dbReference>
<dbReference type="SUPFAM" id="SSF53098">
    <property type="entry name" value="Ribonuclease H-like"/>
    <property type="match status" value="1"/>
</dbReference>
<dbReference type="InterPro" id="IPR012337">
    <property type="entry name" value="RNaseH-like_sf"/>
</dbReference>
<dbReference type="GO" id="GO:0016787">
    <property type="term" value="F:hydrolase activity"/>
    <property type="evidence" value="ECO:0007669"/>
    <property type="project" value="UniProtKB-KW"/>
</dbReference>
<dbReference type="Gene3D" id="1.10.340.70">
    <property type="match status" value="1"/>
</dbReference>
<keyword evidence="1" id="KW-0808">Transferase</keyword>
<evidence type="ECO:0000259" key="7">
    <source>
        <dbReference type="PROSITE" id="PS50878"/>
    </source>
</evidence>
<dbReference type="PROSITE" id="PS50994">
    <property type="entry name" value="INTEGRASE"/>
    <property type="match status" value="1"/>
</dbReference>
<reference evidence="9" key="1">
    <citation type="submission" date="2021-01" db="UniProtKB">
        <authorList>
            <consortium name="EnsemblMetazoa"/>
        </authorList>
    </citation>
    <scope>IDENTIFICATION</scope>
</reference>
<evidence type="ECO:0000256" key="5">
    <source>
        <dbReference type="ARBA" id="ARBA00022801"/>
    </source>
</evidence>
<dbReference type="Gene3D" id="3.10.10.10">
    <property type="entry name" value="HIV Type 1 Reverse Transcriptase, subunit A, domain 1"/>
    <property type="match status" value="1"/>
</dbReference>
<dbReference type="InterPro" id="IPR036397">
    <property type="entry name" value="RNaseH_sf"/>
</dbReference>
<dbReference type="Gene3D" id="3.10.20.370">
    <property type="match status" value="1"/>
</dbReference>
<dbReference type="EnsemblMetazoa" id="CLYHEMT020452.1">
    <property type="protein sequence ID" value="CLYHEMP020452.1"/>
    <property type="gene ID" value="CLYHEMG020452"/>
</dbReference>
<dbReference type="InterPro" id="IPR041373">
    <property type="entry name" value="RT_RNaseH"/>
</dbReference>
<dbReference type="Gene3D" id="3.30.420.10">
    <property type="entry name" value="Ribonuclease H-like superfamily/Ribonuclease H"/>
    <property type="match status" value="1"/>
</dbReference>
<dbReference type="PROSITE" id="PS50878">
    <property type="entry name" value="RT_POL"/>
    <property type="match status" value="1"/>
</dbReference>
<dbReference type="Pfam" id="PF00078">
    <property type="entry name" value="RVT_1"/>
    <property type="match status" value="1"/>
</dbReference>
<feature type="domain" description="Integrase catalytic" evidence="8">
    <location>
        <begin position="771"/>
        <end position="929"/>
    </location>
</feature>
<name>A0A7M5XBV7_9CNID</name>
<dbReference type="InterPro" id="IPR001584">
    <property type="entry name" value="Integrase_cat-core"/>
</dbReference>
<dbReference type="PANTHER" id="PTHR37984:SF15">
    <property type="entry name" value="INTEGRASE CATALYTIC DOMAIN-CONTAINING PROTEIN"/>
    <property type="match status" value="1"/>
</dbReference>
<dbReference type="OrthoDB" id="5990438at2759"/>
<accession>A0A7M5XBV7</accession>
<keyword evidence="6" id="KW-0695">RNA-directed DNA polymerase</keyword>
<dbReference type="InterPro" id="IPR041588">
    <property type="entry name" value="Integrase_H2C2"/>
</dbReference>
<dbReference type="SUPFAM" id="SSF56672">
    <property type="entry name" value="DNA/RNA polymerases"/>
    <property type="match status" value="1"/>
</dbReference>
<dbReference type="AlphaFoldDB" id="A0A7M5XBV7"/>
<sequence length="1033" mass="119144">MLNCLVAGKFKAGPVAFQPNLLLHAELSSPEFVTRQSLKKLRIPIQNNSQFDATLRRGEILGTIQQVKEVSELWGKMCPTQNIDCSQVAVSETPPEDWMPPVDLSHLTEEQRIKAEQLIVKYKQCFARDEFDIGNIESLQMKINLKDEVPFNKPYRKIPAQLYTEVKEFLNTLLMNGFIQKSQSPYASPIVCVRKSCGGLRLCVDYRELNQRTIPDRMPIPRINDVIENLGGKRWFSTLDLTKAYHQGFVHEDSRKFTAFATPWALYEWVRIPMGLTNSPPVFQRKVNEIMEDLLHQICAVYLDDVLAYSKTFDEHLSDLEQILVRMATHHMKLNPLKCKIFKNEVKYLGKIISSEGYHDDPAKTEVIEKLKDPPTTVKELRKLLGFVGYYRTSIPNFARLAKPMYDLLVKPKDQGKGHKSPNEKVIWSEELQSRLLKLLEYLVSPVVMAYPDFEKPFVLHCDASEDGLGSVLYQENDQLLLKVIAYASRCLSPSEKNYKLHSGKLEFLALKWSVCDKFRPYLYYSPSFTVFSDNNPLSYVLTTAKLNATGIRWVGELADFNFKVKYRPGKDSSDCDFMSRHPKLEEFTESLDLDEVMSILSSSSNEIAWINHIHAEEGKVITPTYADIQVIQVKDLKAAQLRDANIFKVYETVLQGNKPRVKIMKQWPKKSRQLMRYFQKLRIDDKGILLKKAGNTHQIVLPTELYKVVYEELHENMGHLGSQRVIDLARERFFWPGMAKDIEEYISRRCRCVKDKKPVMPEKAKLVNIQSTAPFEIVTTDFLHLDKCRGGYEYLLVVTDHFTRFAQVFPTKNKRAKSAADKIFNEIVPNFGFPQQIHHDKGGEFVNKIWQSLQTVAGIKASNTTPYHPMGNGQCERMNRTLINMLKTLDQYKKSNWKDHVKHLVWAYNNTKHKATGYSPHFLMFGRNAKLPIDMMFEGKEETQHQSYGGYVDAWTSSMREAAKLAKENAEKVAKQGKKHYDQKVRCSFIKVGDRVLVRNLTPRGGTGKLRSYWEEKVHVVVDKRDDIPIYS</sequence>
<keyword evidence="4" id="KW-0255">Endonuclease</keyword>
<keyword evidence="5" id="KW-0378">Hydrolase</keyword>
<dbReference type="Gene3D" id="3.30.70.270">
    <property type="match status" value="2"/>
</dbReference>
<keyword evidence="10" id="KW-1185">Reference proteome</keyword>
<evidence type="ECO:0000256" key="3">
    <source>
        <dbReference type="ARBA" id="ARBA00022722"/>
    </source>
</evidence>
<dbReference type="InterPro" id="IPR043128">
    <property type="entry name" value="Rev_trsase/Diguanyl_cyclase"/>
</dbReference>
<evidence type="ECO:0000313" key="9">
    <source>
        <dbReference type="EnsemblMetazoa" id="CLYHEMP020452.1"/>
    </source>
</evidence>
<evidence type="ECO:0000256" key="6">
    <source>
        <dbReference type="ARBA" id="ARBA00022918"/>
    </source>
</evidence>
<dbReference type="Proteomes" id="UP000594262">
    <property type="component" value="Unplaced"/>
</dbReference>
<dbReference type="FunFam" id="3.10.20.370:FF:000001">
    <property type="entry name" value="Retrovirus-related Pol polyprotein from transposon 17.6-like protein"/>
    <property type="match status" value="1"/>
</dbReference>
<dbReference type="CDD" id="cd09274">
    <property type="entry name" value="RNase_HI_RT_Ty3"/>
    <property type="match status" value="1"/>
</dbReference>
<dbReference type="GO" id="GO:0003964">
    <property type="term" value="F:RNA-directed DNA polymerase activity"/>
    <property type="evidence" value="ECO:0007669"/>
    <property type="project" value="UniProtKB-KW"/>
</dbReference>